<evidence type="ECO:0000313" key="1">
    <source>
        <dbReference type="EMBL" id="SSC66825.1"/>
    </source>
</evidence>
<reference evidence="2" key="1">
    <citation type="submission" date="2018-07" db="EMBL/GenBank/DDBJ databases">
        <authorList>
            <person name="Peiro R."/>
            <person name="Begona"/>
            <person name="Cbmso G."/>
            <person name="Lopez M."/>
            <person name="Gonzalez S."/>
        </authorList>
    </citation>
    <scope>NUCLEOTIDE SEQUENCE [LARGE SCALE GENOMIC DNA]</scope>
</reference>
<proteinExistence type="predicted"/>
<dbReference type="InterPro" id="IPR027417">
    <property type="entry name" value="P-loop_NTPase"/>
</dbReference>
<dbReference type="Proteomes" id="UP000254764">
    <property type="component" value="Unassembled WGS sequence"/>
</dbReference>
<evidence type="ECO:0000313" key="2">
    <source>
        <dbReference type="Proteomes" id="UP000254764"/>
    </source>
</evidence>
<dbReference type="Gene3D" id="3.40.50.300">
    <property type="entry name" value="P-loop containing nucleotide triphosphate hydrolases"/>
    <property type="match status" value="1"/>
</dbReference>
<name>A0A376AGA3_9HYPH</name>
<dbReference type="OrthoDB" id="7366131at2"/>
<dbReference type="EMBL" id="UEYP01000003">
    <property type="protein sequence ID" value="SSC66825.1"/>
    <property type="molecule type" value="Genomic_DNA"/>
</dbReference>
<accession>A0A376AGA3</accession>
<evidence type="ECO:0008006" key="3">
    <source>
        <dbReference type="Google" id="ProtNLM"/>
    </source>
</evidence>
<dbReference type="SUPFAM" id="SSF52540">
    <property type="entry name" value="P-loop containing nucleoside triphosphate hydrolases"/>
    <property type="match status" value="1"/>
</dbReference>
<gene>
    <name evidence="1" type="ORF">RHIZ70_2533</name>
</gene>
<dbReference type="AlphaFoldDB" id="A0A376AGA3"/>
<protein>
    <recommendedName>
        <fullName evidence="3">Sulfotransferase domain-containing protein</fullName>
    </recommendedName>
</protein>
<keyword evidence="2" id="KW-1185">Reference proteome</keyword>
<sequence>MRTIALEPDMAKVRVLADEFIRSVPPQQALGVAAALNFANPFYLPTMDDASASRLRIDLDQFCELVMRARLTASRARQPNILVACAPKSASTFIAGALSTALGIPQVSLATPTLSAYSGSVLGANLREQETDDMALLRNGLSGAGYVAQHHIRCTPFLARQIALYGIKPIVTVRNIFDTLVSLDDMLREWRQVEVPGNPVFFDDGMPAIFTGLDDEARFEMLTDATCVWYVKFLLTWQKCEAAGMIKPLWVSYEDDFVADKARLGARIAEFVGLEEADAERIAMCFADTSKGTSLRLNKGVAGRGDKIPAKTRERIVAICRRYAGEGDLRPLLGKELVA</sequence>
<dbReference type="RefSeq" id="WP_115669541.1">
    <property type="nucleotide sequence ID" value="NZ_UEYP01000003.1"/>
</dbReference>
<organism evidence="1 2">
    <name type="scientific">Ciceribacter selenitireducens ATCC BAA-1503</name>
    <dbReference type="NCBI Taxonomy" id="1336235"/>
    <lineage>
        <taxon>Bacteria</taxon>
        <taxon>Pseudomonadati</taxon>
        <taxon>Pseudomonadota</taxon>
        <taxon>Alphaproteobacteria</taxon>
        <taxon>Hyphomicrobiales</taxon>
        <taxon>Rhizobiaceae</taxon>
        <taxon>Ciceribacter</taxon>
    </lineage>
</organism>